<dbReference type="CDD" id="cd00085">
    <property type="entry name" value="HNHc"/>
    <property type="match status" value="1"/>
</dbReference>
<dbReference type="InterPro" id="IPR003615">
    <property type="entry name" value="HNH_nuc"/>
</dbReference>
<dbReference type="AlphaFoldDB" id="A0A0G0QE29"/>
<evidence type="ECO:0000259" key="1">
    <source>
        <dbReference type="SMART" id="SM00507"/>
    </source>
</evidence>
<dbReference type="InterPro" id="IPR002711">
    <property type="entry name" value="HNH"/>
</dbReference>
<gene>
    <name evidence="2" type="ORF">UT24_C0019G0016</name>
</gene>
<comment type="caution">
    <text evidence="2">The sequence shown here is derived from an EMBL/GenBank/DDBJ whole genome shotgun (WGS) entry which is preliminary data.</text>
</comment>
<evidence type="ECO:0000313" key="3">
    <source>
        <dbReference type="Proteomes" id="UP000033881"/>
    </source>
</evidence>
<dbReference type="Pfam" id="PF09414">
    <property type="entry name" value="RNA_ligase"/>
    <property type="match status" value="1"/>
</dbReference>
<dbReference type="SUPFAM" id="SSF56091">
    <property type="entry name" value="DNA ligase/mRNA capping enzyme, catalytic domain"/>
    <property type="match status" value="1"/>
</dbReference>
<evidence type="ECO:0000313" key="2">
    <source>
        <dbReference type="EMBL" id="KKQ99976.1"/>
    </source>
</evidence>
<dbReference type="GO" id="GO:0004519">
    <property type="term" value="F:endonuclease activity"/>
    <property type="evidence" value="ECO:0007669"/>
    <property type="project" value="InterPro"/>
</dbReference>
<dbReference type="SMART" id="SM00507">
    <property type="entry name" value="HNHc"/>
    <property type="match status" value="1"/>
</dbReference>
<dbReference type="Gene3D" id="3.30.470.30">
    <property type="entry name" value="DNA ligase/mRNA capping enzyme"/>
    <property type="match status" value="1"/>
</dbReference>
<dbReference type="InterPro" id="IPR052732">
    <property type="entry name" value="Cell-binding_unc_protein"/>
</dbReference>
<accession>A0A0G0QE29</accession>
<name>A0A0G0QE29_9BACT</name>
<dbReference type="STRING" id="1618574.UT24_C0019G0016"/>
<dbReference type="InterPro" id="IPR021122">
    <property type="entry name" value="RNA_ligase_dom_REL/Rnl2"/>
</dbReference>
<dbReference type="Gene3D" id="1.10.30.50">
    <property type="match status" value="1"/>
</dbReference>
<dbReference type="GO" id="GO:0003676">
    <property type="term" value="F:nucleic acid binding"/>
    <property type="evidence" value="ECO:0007669"/>
    <property type="project" value="InterPro"/>
</dbReference>
<reference evidence="2 3" key="1">
    <citation type="journal article" date="2015" name="Nature">
        <title>rRNA introns, odd ribosomes, and small enigmatic genomes across a large radiation of phyla.</title>
        <authorList>
            <person name="Brown C.T."/>
            <person name="Hug L.A."/>
            <person name="Thomas B.C."/>
            <person name="Sharon I."/>
            <person name="Castelle C.J."/>
            <person name="Singh A."/>
            <person name="Wilkins M.J."/>
            <person name="Williams K.H."/>
            <person name="Banfield J.F."/>
        </authorList>
    </citation>
    <scope>NUCLEOTIDE SEQUENCE [LARGE SCALE GENOMIC DNA]</scope>
</reference>
<proteinExistence type="predicted"/>
<dbReference type="PANTHER" id="PTHR43883:SF1">
    <property type="entry name" value="GLUCONOKINASE"/>
    <property type="match status" value="1"/>
</dbReference>
<sequence>MNSKETRQAAKQTTHERDGWKCVVCGIPGNSETLSDHHLIERSLWASEENDGYICANLVSLCSSCHLKAEQTLISVEELREMAGITEIVVPEQFYPETQLTKWGDEILIGGRRLKGPLFDEESVQEVLREGRVLGFYDNRFKYPRTFHMPFSPGALSDDKKLKDCSQFEGKEVVIFVKIDGENFQVYSDGYMHARSLSKPNHPSQAWAKNYLSQRAYLIPEGWRLSCENVYAEHSIHYSNLDNYVYLFAIWNERNEVLPFDELVEWSELLDITLCPVLWRGIWDEEIVRNIYRSKYNLDDMEGWVSWTTHGFHYKDFHKNVAKYVQSGWSENIKHGGIHWRDKPVIPNRLRERKQ</sequence>
<dbReference type="PANTHER" id="PTHR43883">
    <property type="entry name" value="SLR0207 PROTEIN"/>
    <property type="match status" value="1"/>
</dbReference>
<dbReference type="GO" id="GO:0008270">
    <property type="term" value="F:zinc ion binding"/>
    <property type="evidence" value="ECO:0007669"/>
    <property type="project" value="InterPro"/>
</dbReference>
<dbReference type="EMBL" id="LBWB01000019">
    <property type="protein sequence ID" value="KKQ99976.1"/>
    <property type="molecule type" value="Genomic_DNA"/>
</dbReference>
<organism evidence="2 3">
    <name type="scientific">Candidatus Woesebacteria bacterium GW2011_GWB1_39_12</name>
    <dbReference type="NCBI Taxonomy" id="1618574"/>
    <lineage>
        <taxon>Bacteria</taxon>
        <taxon>Candidatus Woeseibacteriota</taxon>
    </lineage>
</organism>
<dbReference type="Pfam" id="PF01844">
    <property type="entry name" value="HNH"/>
    <property type="match status" value="1"/>
</dbReference>
<dbReference type="Proteomes" id="UP000033881">
    <property type="component" value="Unassembled WGS sequence"/>
</dbReference>
<feature type="domain" description="HNH nuclease" evidence="1">
    <location>
        <begin position="9"/>
        <end position="67"/>
    </location>
</feature>
<protein>
    <recommendedName>
        <fullName evidence="1">HNH nuclease domain-containing protein</fullName>
    </recommendedName>
</protein>